<dbReference type="SUPFAM" id="SSF51338">
    <property type="entry name" value="Composite domain of metallo-dependent hydrolases"/>
    <property type="match status" value="1"/>
</dbReference>
<evidence type="ECO:0000256" key="1">
    <source>
        <dbReference type="ARBA" id="ARBA00010716"/>
    </source>
</evidence>
<dbReference type="InterPro" id="IPR011059">
    <property type="entry name" value="Metal-dep_hydrolase_composite"/>
</dbReference>
<dbReference type="InterPro" id="IPR006680">
    <property type="entry name" value="Amidohydro-rel"/>
</dbReference>
<dbReference type="EMBL" id="JBHSDK010000010">
    <property type="protein sequence ID" value="MFC4335026.1"/>
    <property type="molecule type" value="Genomic_DNA"/>
</dbReference>
<protein>
    <submittedName>
        <fullName evidence="7">N-acetylglucosamine-6-phosphate deacetylase</fullName>
        <ecNumber evidence="7">3.5.1.25</ecNumber>
    </submittedName>
</protein>
<name>A0ABV8TW68_9ACTN</name>
<feature type="domain" description="Amidohydrolase-related" evidence="6">
    <location>
        <begin position="41"/>
        <end position="366"/>
    </location>
</feature>
<dbReference type="PANTHER" id="PTHR11113:SF14">
    <property type="entry name" value="N-ACETYLGLUCOSAMINE-6-PHOSPHATE DEACETYLASE"/>
    <property type="match status" value="1"/>
</dbReference>
<dbReference type="InterPro" id="IPR003764">
    <property type="entry name" value="GlcNAc_6-P_deAcase"/>
</dbReference>
<dbReference type="RefSeq" id="WP_380619296.1">
    <property type="nucleotide sequence ID" value="NZ_JBHSDK010000010.1"/>
</dbReference>
<evidence type="ECO:0000256" key="5">
    <source>
        <dbReference type="PIRNR" id="PIRNR038994"/>
    </source>
</evidence>
<evidence type="ECO:0000256" key="2">
    <source>
        <dbReference type="ARBA" id="ARBA00022723"/>
    </source>
</evidence>
<keyword evidence="3 5" id="KW-0378">Hydrolase</keyword>
<reference evidence="8" key="1">
    <citation type="journal article" date="2019" name="Int. J. Syst. Evol. Microbiol.">
        <title>The Global Catalogue of Microorganisms (GCM) 10K type strain sequencing project: providing services to taxonomists for standard genome sequencing and annotation.</title>
        <authorList>
            <consortium name="The Broad Institute Genomics Platform"/>
            <consortium name="The Broad Institute Genome Sequencing Center for Infectious Disease"/>
            <person name="Wu L."/>
            <person name="Ma J."/>
        </authorList>
    </citation>
    <scope>NUCLEOTIDE SEQUENCE [LARGE SCALE GENOMIC DNA]</scope>
    <source>
        <strain evidence="8">IBRC-M 10908</strain>
    </source>
</reference>
<dbReference type="PANTHER" id="PTHR11113">
    <property type="entry name" value="N-ACETYLGLUCOSAMINE-6-PHOSPHATE DEACETYLASE"/>
    <property type="match status" value="1"/>
</dbReference>
<keyword evidence="8" id="KW-1185">Reference proteome</keyword>
<dbReference type="InterPro" id="IPR032466">
    <property type="entry name" value="Metal_Hydrolase"/>
</dbReference>
<dbReference type="PIRSF" id="PIRSF038994">
    <property type="entry name" value="NagA"/>
    <property type="match status" value="1"/>
</dbReference>
<dbReference type="Proteomes" id="UP001595823">
    <property type="component" value="Unassembled WGS sequence"/>
</dbReference>
<dbReference type="NCBIfam" id="TIGR00221">
    <property type="entry name" value="nagA"/>
    <property type="match status" value="1"/>
</dbReference>
<keyword evidence="4 5" id="KW-0119">Carbohydrate metabolism</keyword>
<dbReference type="Gene3D" id="2.30.40.10">
    <property type="entry name" value="Urease, subunit C, domain 1"/>
    <property type="match status" value="1"/>
</dbReference>
<dbReference type="SUPFAM" id="SSF51556">
    <property type="entry name" value="Metallo-dependent hydrolases"/>
    <property type="match status" value="1"/>
</dbReference>
<dbReference type="Pfam" id="PF01979">
    <property type="entry name" value="Amidohydro_1"/>
    <property type="match status" value="1"/>
</dbReference>
<dbReference type="GO" id="GO:0008448">
    <property type="term" value="F:N-acetylglucosamine-6-phosphate deacetylase activity"/>
    <property type="evidence" value="ECO:0007669"/>
    <property type="project" value="UniProtKB-EC"/>
</dbReference>
<gene>
    <name evidence="7" type="primary">nagA</name>
    <name evidence="7" type="ORF">ACFPET_07430</name>
</gene>
<keyword evidence="2" id="KW-0479">Metal-binding</keyword>
<comment type="caution">
    <text evidence="7">The sequence shown here is derived from an EMBL/GenBank/DDBJ whole genome shotgun (WGS) entry which is preliminary data.</text>
</comment>
<evidence type="ECO:0000256" key="4">
    <source>
        <dbReference type="ARBA" id="ARBA00023277"/>
    </source>
</evidence>
<evidence type="ECO:0000256" key="3">
    <source>
        <dbReference type="ARBA" id="ARBA00022801"/>
    </source>
</evidence>
<dbReference type="Gene3D" id="3.20.20.140">
    <property type="entry name" value="Metal-dependent hydrolases"/>
    <property type="match status" value="1"/>
</dbReference>
<organism evidence="7 8">
    <name type="scientific">Salininema proteolyticum</name>
    <dbReference type="NCBI Taxonomy" id="1607685"/>
    <lineage>
        <taxon>Bacteria</taxon>
        <taxon>Bacillati</taxon>
        <taxon>Actinomycetota</taxon>
        <taxon>Actinomycetes</taxon>
        <taxon>Glycomycetales</taxon>
        <taxon>Glycomycetaceae</taxon>
        <taxon>Salininema</taxon>
    </lineage>
</organism>
<proteinExistence type="inferred from homology"/>
<evidence type="ECO:0000313" key="7">
    <source>
        <dbReference type="EMBL" id="MFC4335026.1"/>
    </source>
</evidence>
<dbReference type="EC" id="3.5.1.25" evidence="7"/>
<evidence type="ECO:0000259" key="6">
    <source>
        <dbReference type="Pfam" id="PF01979"/>
    </source>
</evidence>
<dbReference type="CDD" id="cd00854">
    <property type="entry name" value="NagA"/>
    <property type="match status" value="1"/>
</dbReference>
<sequence>MSTFPPHARVVTGEGTLTGTVVTEGDRIAGVEETAGEPSGWIVPGFIDTHTHGGGGFSFTGGDPESARKAAAFHASRGTTSIMASLVSGSPEFLREATVGLKPLWEDGTIMGLHYEGPYIAASRKGAHDPEALRDPSVDEMRDLVGLGGGFVKMVTIAPELDGAVETIEYLDGAGIVVAIGHTDATWEQALAGVDAGAKVATHLCNAMRPFNHRDPGPIPLLLDDERVICEVIADPVHLHHGTMEFIFDAGLPTWTHLVSDAMDAAGLADGTYMLGTLEVDVVDGTARTKDGAIAGSTITMLDAFQNAVRLSGQTVESAVAMTAEVPAETFGLADAGIIEPGRRADLVVLDDDLELRGVMRGGEWVPTAGGES</sequence>
<accession>A0ABV8TW68</accession>
<evidence type="ECO:0000313" key="8">
    <source>
        <dbReference type="Proteomes" id="UP001595823"/>
    </source>
</evidence>
<comment type="similarity">
    <text evidence="1 5">Belongs to the metallo-dependent hydrolases superfamily. NagA family.</text>
</comment>